<dbReference type="Gene3D" id="1.10.510.10">
    <property type="entry name" value="Transferase(Phosphotransferase) domain 1"/>
    <property type="match status" value="1"/>
</dbReference>
<dbReference type="InterPro" id="IPR045133">
    <property type="entry name" value="IRE1/2-like"/>
</dbReference>
<evidence type="ECO:0000313" key="3">
    <source>
        <dbReference type="Proteomes" id="UP000237481"/>
    </source>
</evidence>
<keyword evidence="3" id="KW-1185">Reference proteome</keyword>
<name>A0A2S4KTK9_9HYPO</name>
<accession>A0A2S4KTK9</accession>
<dbReference type="PROSITE" id="PS50011">
    <property type="entry name" value="PROTEIN_KINASE_DOM"/>
    <property type="match status" value="1"/>
</dbReference>
<dbReference type="OrthoDB" id="4062651at2759"/>
<gene>
    <name evidence="2" type="ORF">TPAR_06294</name>
</gene>
<evidence type="ECO:0000313" key="2">
    <source>
        <dbReference type="EMBL" id="POR33521.1"/>
    </source>
</evidence>
<dbReference type="SUPFAM" id="SSF56112">
    <property type="entry name" value="Protein kinase-like (PK-like)"/>
    <property type="match status" value="1"/>
</dbReference>
<comment type="caution">
    <text evidence="2">The sequence shown here is derived from an EMBL/GenBank/DDBJ whole genome shotgun (WGS) entry which is preliminary data.</text>
</comment>
<dbReference type="EMBL" id="PKSG01000680">
    <property type="protein sequence ID" value="POR33521.1"/>
    <property type="molecule type" value="Genomic_DNA"/>
</dbReference>
<reference evidence="2 3" key="1">
    <citation type="submission" date="2018-01" db="EMBL/GenBank/DDBJ databases">
        <title>Harnessing the power of phylogenomics to disentangle the directionality and signatures of interkingdom host jumping in the parasitic fungal genus Tolypocladium.</title>
        <authorList>
            <person name="Quandt C.A."/>
            <person name="Patterson W."/>
            <person name="Spatafora J.W."/>
        </authorList>
    </citation>
    <scope>NUCLEOTIDE SEQUENCE [LARGE SCALE GENOMIC DNA]</scope>
    <source>
        <strain evidence="2 3">NRBC 100945</strain>
    </source>
</reference>
<sequence>MEVSPNEPFQILCCNQVWKDDDNGDPTFDHRMVILRHGEQYFFGRDSRRKGDIDPALLSLGPIPITHIRAPFTADLTIAPDLPLDLEDVYIKEPGLVAYGHCSLAEQQAFFEPQLQEAQVYEQLRLKPHPNIGIYHGCIVKDGRIKGLCLRRYGRTLGQLLREETLGQDQKTAYMDDVKKGVAHLHALGFVHGDINPSNIMLDSRINQAVLIDFDSCRPVGKPMGRKAGTTNWGSVDCPEVAELEHDHTALQLIERLLEDS</sequence>
<dbReference type="PANTHER" id="PTHR13954:SF6">
    <property type="entry name" value="NON-SPECIFIC SERINE_THREONINE PROTEIN KINASE"/>
    <property type="match status" value="1"/>
</dbReference>
<evidence type="ECO:0000259" key="1">
    <source>
        <dbReference type="PROSITE" id="PS50011"/>
    </source>
</evidence>
<dbReference type="GO" id="GO:0004521">
    <property type="term" value="F:RNA endonuclease activity"/>
    <property type="evidence" value="ECO:0007669"/>
    <property type="project" value="InterPro"/>
</dbReference>
<dbReference type="Proteomes" id="UP000237481">
    <property type="component" value="Unassembled WGS sequence"/>
</dbReference>
<dbReference type="PANTHER" id="PTHR13954">
    <property type="entry name" value="IRE1-RELATED"/>
    <property type="match status" value="1"/>
</dbReference>
<dbReference type="GO" id="GO:0005524">
    <property type="term" value="F:ATP binding"/>
    <property type="evidence" value="ECO:0007669"/>
    <property type="project" value="InterPro"/>
</dbReference>
<dbReference type="InterPro" id="IPR011009">
    <property type="entry name" value="Kinase-like_dom_sf"/>
</dbReference>
<dbReference type="Pfam" id="PF00069">
    <property type="entry name" value="Pkinase"/>
    <property type="match status" value="1"/>
</dbReference>
<dbReference type="GO" id="GO:0004674">
    <property type="term" value="F:protein serine/threonine kinase activity"/>
    <property type="evidence" value="ECO:0007669"/>
    <property type="project" value="InterPro"/>
</dbReference>
<dbReference type="AlphaFoldDB" id="A0A2S4KTK9"/>
<dbReference type="STRING" id="94208.A0A2S4KTK9"/>
<organism evidence="2 3">
    <name type="scientific">Tolypocladium paradoxum</name>
    <dbReference type="NCBI Taxonomy" id="94208"/>
    <lineage>
        <taxon>Eukaryota</taxon>
        <taxon>Fungi</taxon>
        <taxon>Dikarya</taxon>
        <taxon>Ascomycota</taxon>
        <taxon>Pezizomycotina</taxon>
        <taxon>Sordariomycetes</taxon>
        <taxon>Hypocreomycetidae</taxon>
        <taxon>Hypocreales</taxon>
        <taxon>Ophiocordycipitaceae</taxon>
        <taxon>Tolypocladium</taxon>
    </lineage>
</organism>
<feature type="domain" description="Protein kinase" evidence="1">
    <location>
        <begin position="42"/>
        <end position="261"/>
    </location>
</feature>
<dbReference type="GO" id="GO:0030968">
    <property type="term" value="P:endoplasmic reticulum unfolded protein response"/>
    <property type="evidence" value="ECO:0007669"/>
    <property type="project" value="InterPro"/>
</dbReference>
<proteinExistence type="predicted"/>
<protein>
    <recommendedName>
        <fullName evidence="1">Protein kinase domain-containing protein</fullName>
    </recommendedName>
</protein>
<dbReference type="InterPro" id="IPR000719">
    <property type="entry name" value="Prot_kinase_dom"/>
</dbReference>